<dbReference type="HOGENOM" id="CLU_172529_1_0_9"/>
<accession>A0A089NJI0</accession>
<dbReference type="Proteomes" id="UP000029500">
    <property type="component" value="Chromosome"/>
</dbReference>
<gene>
    <name evidence="1" type="ORF">PGRAT_17465</name>
</gene>
<dbReference type="EMBL" id="CP009287">
    <property type="protein sequence ID" value="AIQ69219.1"/>
    <property type="molecule type" value="Genomic_DNA"/>
</dbReference>
<dbReference type="eggNOG" id="ENOG503062Z">
    <property type="taxonomic scope" value="Bacteria"/>
</dbReference>
<dbReference type="RefSeq" id="WP_025704209.1">
    <property type="nucleotide sequence ID" value="NZ_CP009287.1"/>
</dbReference>
<evidence type="ECO:0000313" key="2">
    <source>
        <dbReference type="Proteomes" id="UP000029500"/>
    </source>
</evidence>
<evidence type="ECO:0000313" key="1">
    <source>
        <dbReference type="EMBL" id="AIQ69219.1"/>
    </source>
</evidence>
<sequence length="76" mass="8563">MKSTYKVLTSDADLFAAALSQVKVYVVQLIEGKPHVIADYAGPVQRWTPDDVLVAGMCYSRDGFEFRVRVPKKQEE</sequence>
<keyword evidence="2" id="KW-1185">Reference proteome</keyword>
<protein>
    <submittedName>
        <fullName evidence="1">Uncharacterized protein</fullName>
    </submittedName>
</protein>
<reference evidence="1 2" key="1">
    <citation type="submission" date="2014-08" db="EMBL/GenBank/DDBJ databases">
        <title>Comparative genomics of the Paenibacillus odorifer group.</title>
        <authorList>
            <person name="den Bakker H.C."/>
            <person name="Tsai Y.-C."/>
            <person name="Martin N."/>
            <person name="Korlach J."/>
            <person name="Wiedmann M."/>
        </authorList>
    </citation>
    <scope>NUCLEOTIDE SEQUENCE [LARGE SCALE GENOMIC DNA]</scope>
    <source>
        <strain evidence="1 2">DSM 15220</strain>
    </source>
</reference>
<dbReference type="AlphaFoldDB" id="A0A089NJI0"/>
<dbReference type="OrthoDB" id="2628381at2"/>
<organism evidence="1 2">
    <name type="scientific">Paenibacillus graminis</name>
    <dbReference type="NCBI Taxonomy" id="189425"/>
    <lineage>
        <taxon>Bacteria</taxon>
        <taxon>Bacillati</taxon>
        <taxon>Bacillota</taxon>
        <taxon>Bacilli</taxon>
        <taxon>Bacillales</taxon>
        <taxon>Paenibacillaceae</taxon>
        <taxon>Paenibacillus</taxon>
    </lineage>
</organism>
<name>A0A089NJI0_9BACL</name>
<proteinExistence type="predicted"/>
<dbReference type="KEGG" id="pgm:PGRAT_17465"/>